<keyword evidence="2" id="KW-1185">Reference proteome</keyword>
<gene>
    <name evidence="1" type="ORF">D7D52_15975</name>
</gene>
<reference evidence="1 2" key="1">
    <citation type="submission" date="2018-09" db="EMBL/GenBank/DDBJ databases">
        <title>Nocardia yunnanensis sp. nov., an actinomycete isolated from a soil sample.</title>
        <authorList>
            <person name="Zhang J."/>
        </authorList>
    </citation>
    <scope>NUCLEOTIDE SEQUENCE [LARGE SCALE GENOMIC DNA]</scope>
    <source>
        <strain evidence="1 2">CFHS0054</strain>
    </source>
</reference>
<dbReference type="Proteomes" id="UP000267164">
    <property type="component" value="Chromosome"/>
</dbReference>
<proteinExistence type="predicted"/>
<dbReference type="EMBL" id="CP032568">
    <property type="protein sequence ID" value="AYF75113.1"/>
    <property type="molecule type" value="Genomic_DNA"/>
</dbReference>
<organism evidence="1 2">
    <name type="scientific">Nocardia yunnanensis</name>
    <dbReference type="NCBI Taxonomy" id="2382165"/>
    <lineage>
        <taxon>Bacteria</taxon>
        <taxon>Bacillati</taxon>
        <taxon>Actinomycetota</taxon>
        <taxon>Actinomycetes</taxon>
        <taxon>Mycobacteriales</taxon>
        <taxon>Nocardiaceae</taxon>
        <taxon>Nocardia</taxon>
    </lineage>
</organism>
<dbReference type="OrthoDB" id="4775462at2"/>
<protein>
    <recommendedName>
        <fullName evidence="3">XRE family transcriptional regulator</fullName>
    </recommendedName>
</protein>
<dbReference type="AlphaFoldDB" id="A0A386ZD60"/>
<accession>A0A386ZD60</accession>
<name>A0A386ZD60_9NOCA</name>
<evidence type="ECO:0008006" key="3">
    <source>
        <dbReference type="Google" id="ProtNLM"/>
    </source>
</evidence>
<evidence type="ECO:0000313" key="1">
    <source>
        <dbReference type="EMBL" id="AYF75113.1"/>
    </source>
</evidence>
<dbReference type="KEGG" id="nyu:D7D52_15975"/>
<sequence length="104" mass="11247">MVSENSAETRMLSPRALFAQRFTELYAAAGNPTLRRVAAAAETRMRAAQGARPGGASAQRISDWKAGRNVPARFESLLPVVLTLVELARKAGTPLTRQLAEPKE</sequence>
<evidence type="ECO:0000313" key="2">
    <source>
        <dbReference type="Proteomes" id="UP000267164"/>
    </source>
</evidence>